<feature type="region of interest" description="Disordered" evidence="3">
    <location>
        <begin position="465"/>
        <end position="505"/>
    </location>
</feature>
<feature type="compositionally biased region" description="Basic and acidic residues" evidence="3">
    <location>
        <begin position="479"/>
        <end position="505"/>
    </location>
</feature>
<dbReference type="EMBL" id="BAFC01000004">
    <property type="protein sequence ID" value="GAB37187.1"/>
    <property type="molecule type" value="Genomic_DNA"/>
</dbReference>
<feature type="compositionally biased region" description="Basic residues" evidence="3">
    <location>
        <begin position="523"/>
        <end position="534"/>
    </location>
</feature>
<dbReference type="Gene3D" id="3.40.605.10">
    <property type="entry name" value="Aldehyde Dehydrogenase, Chain A, domain 1"/>
    <property type="match status" value="1"/>
</dbReference>
<dbReference type="InterPro" id="IPR016161">
    <property type="entry name" value="Ald_DH/histidinol_DH"/>
</dbReference>
<feature type="compositionally biased region" description="Basic residues" evidence="3">
    <location>
        <begin position="467"/>
        <end position="478"/>
    </location>
</feature>
<feature type="region of interest" description="Disordered" evidence="3">
    <location>
        <begin position="521"/>
        <end position="543"/>
    </location>
</feature>
<gene>
    <name evidence="5" type="ORF">GOSPT_004_00020</name>
</gene>
<dbReference type="FunFam" id="3.40.605.10:FF:000007">
    <property type="entry name" value="NAD/NADP-dependent betaine aldehyde dehydrogenase"/>
    <property type="match status" value="1"/>
</dbReference>
<evidence type="ECO:0000256" key="2">
    <source>
        <dbReference type="ARBA" id="ARBA00023002"/>
    </source>
</evidence>
<dbReference type="PANTHER" id="PTHR42804">
    <property type="entry name" value="ALDEHYDE DEHYDROGENASE"/>
    <property type="match status" value="1"/>
</dbReference>
<name>H5TUM9_9ACTN</name>
<dbReference type="PANTHER" id="PTHR42804:SF1">
    <property type="entry name" value="ALDEHYDE DEHYDROGENASE-RELATED"/>
    <property type="match status" value="1"/>
</dbReference>
<evidence type="ECO:0000259" key="4">
    <source>
        <dbReference type="Pfam" id="PF00171"/>
    </source>
</evidence>
<organism evidence="5 6">
    <name type="scientific">Gordonia sputi NBRC 100414</name>
    <dbReference type="NCBI Taxonomy" id="1089453"/>
    <lineage>
        <taxon>Bacteria</taxon>
        <taxon>Bacillati</taxon>
        <taxon>Actinomycetota</taxon>
        <taxon>Actinomycetes</taxon>
        <taxon>Mycobacteriales</taxon>
        <taxon>Gordoniaceae</taxon>
        <taxon>Gordonia</taxon>
    </lineage>
</organism>
<keyword evidence="6" id="KW-1185">Reference proteome</keyword>
<dbReference type="SUPFAM" id="SSF53720">
    <property type="entry name" value="ALDH-like"/>
    <property type="match status" value="1"/>
</dbReference>
<dbReference type="InterPro" id="IPR016162">
    <property type="entry name" value="Ald_DH_N"/>
</dbReference>
<evidence type="ECO:0000313" key="6">
    <source>
        <dbReference type="Proteomes" id="UP000005845"/>
    </source>
</evidence>
<dbReference type="eggNOG" id="COG1012">
    <property type="taxonomic scope" value="Bacteria"/>
</dbReference>
<protein>
    <submittedName>
        <fullName evidence="5">Putative aldehyde dehydrogenase</fullName>
    </submittedName>
</protein>
<comment type="similarity">
    <text evidence="1">Belongs to the aldehyde dehydrogenase family.</text>
</comment>
<dbReference type="GO" id="GO:0016620">
    <property type="term" value="F:oxidoreductase activity, acting on the aldehyde or oxo group of donors, NAD or NADP as acceptor"/>
    <property type="evidence" value="ECO:0007669"/>
    <property type="project" value="InterPro"/>
</dbReference>
<comment type="caution">
    <text evidence="5">The sequence shown here is derived from an EMBL/GenBank/DDBJ whole genome shotgun (WGS) entry which is preliminary data.</text>
</comment>
<dbReference type="AlphaFoldDB" id="H5TUM9"/>
<evidence type="ECO:0000256" key="3">
    <source>
        <dbReference type="SAM" id="MobiDB-lite"/>
    </source>
</evidence>
<dbReference type="Gene3D" id="3.40.309.10">
    <property type="entry name" value="Aldehyde Dehydrogenase, Chain A, domain 2"/>
    <property type="match status" value="1"/>
</dbReference>
<evidence type="ECO:0000256" key="1">
    <source>
        <dbReference type="ARBA" id="ARBA00009986"/>
    </source>
</evidence>
<dbReference type="InterPro" id="IPR015590">
    <property type="entry name" value="Aldehyde_DH_dom"/>
</dbReference>
<keyword evidence="2" id="KW-0560">Oxidoreductase</keyword>
<dbReference type="Pfam" id="PF00171">
    <property type="entry name" value="Aldedh"/>
    <property type="match status" value="1"/>
</dbReference>
<dbReference type="InterPro" id="IPR016163">
    <property type="entry name" value="Ald_DH_C"/>
</dbReference>
<dbReference type="Proteomes" id="UP000005845">
    <property type="component" value="Unassembled WGS sequence"/>
</dbReference>
<accession>H5TUM9</accession>
<sequence>MTTSLHYEMYIDGDWVDSAVSTEVINPASDELVATVAFGNADDADRAVASALRAHRDGEWRNTPPEERAKVMSRWVEILNERMDDLVDLHIAENGVTRRQAMAFHVGYAISHLQYFADLAASYEFTRSGPMLGYPTAAAGIVRREPFGVVAGIVPWNFPMLLAVWKFGPALAAGNTIVLKPDEKTPLTLLEMARAADDAGIPAGVFNVVTGPGEVVGARLAAHPDVRKVAFTGSTAVGRTITELSAVNIKKVTLELGGKGANIILPDADLSQAVDAALFAFCLYQGQACESGTRLLLPESLHDEFVARLVERAAAIRVGDPDDFDTDMGPIISAEQRQRIEHYVELGTKEGATLAFGGARLSGGVFDSGNWFGPTIFTDVDNWMTIAQEEIFGPVLVVIKYRSVAEAVAIANDSERVRTVCRGLERGYRRGSRRRGTDRIGHGVDQRLAHGECVVSVRRLQAERQRTRARTTCPRRVHRGEVRSRRSRPSDREQGVRPRRTERGLRCRRHRAPVGCVPQSLRKSVKNRPSKRSTRPIWNPTRFSSPLRALASATPTSPRSTELSRCQPLSLWDMKVREWSRPSDAE</sequence>
<proteinExistence type="inferred from homology"/>
<evidence type="ECO:0000313" key="5">
    <source>
        <dbReference type="EMBL" id="GAB37187.1"/>
    </source>
</evidence>
<feature type="domain" description="Aldehyde dehydrogenase" evidence="4">
    <location>
        <begin position="15"/>
        <end position="415"/>
    </location>
</feature>
<reference evidence="5 6" key="1">
    <citation type="submission" date="2012-02" db="EMBL/GenBank/DDBJ databases">
        <title>Whole genome shotgun sequence of Gordonia sputi NBRC 100414.</title>
        <authorList>
            <person name="Yoshida I."/>
            <person name="Hosoyama A."/>
            <person name="Tsuchikane K."/>
            <person name="Katsumata H."/>
            <person name="Yamazaki S."/>
            <person name="Fujita N."/>
        </authorList>
    </citation>
    <scope>NUCLEOTIDE SEQUENCE [LARGE SCALE GENOMIC DNA]</scope>
    <source>
        <strain evidence="5 6">NBRC 100414</strain>
    </source>
</reference>